<dbReference type="SUPFAM" id="SSF50044">
    <property type="entry name" value="SH3-domain"/>
    <property type="match status" value="1"/>
</dbReference>
<dbReference type="InterPro" id="IPR036028">
    <property type="entry name" value="SH3-like_dom_sf"/>
</dbReference>
<proteinExistence type="predicted"/>
<feature type="compositionally biased region" description="Basic and acidic residues" evidence="3">
    <location>
        <begin position="216"/>
        <end position="229"/>
    </location>
</feature>
<feature type="compositionally biased region" description="Acidic residues" evidence="3">
    <location>
        <begin position="925"/>
        <end position="936"/>
    </location>
</feature>
<dbReference type="PROSITE" id="PS50002">
    <property type="entry name" value="SH3"/>
    <property type="match status" value="1"/>
</dbReference>
<feature type="compositionally biased region" description="Acidic residues" evidence="3">
    <location>
        <begin position="453"/>
        <end position="465"/>
    </location>
</feature>
<dbReference type="InterPro" id="IPR001452">
    <property type="entry name" value="SH3_domain"/>
</dbReference>
<feature type="compositionally biased region" description="Basic and acidic residues" evidence="3">
    <location>
        <begin position="865"/>
        <end position="891"/>
    </location>
</feature>
<dbReference type="GO" id="GO:0015630">
    <property type="term" value="C:microtubule cytoskeleton"/>
    <property type="evidence" value="ECO:0007669"/>
    <property type="project" value="TreeGrafter"/>
</dbReference>
<feature type="region of interest" description="Disordered" evidence="3">
    <location>
        <begin position="417"/>
        <end position="543"/>
    </location>
</feature>
<evidence type="ECO:0000313" key="6">
    <source>
        <dbReference type="Proteomes" id="UP000593566"/>
    </source>
</evidence>
<dbReference type="AlphaFoldDB" id="A0A8H6FC48"/>
<feature type="compositionally biased region" description="Basic and acidic residues" evidence="3">
    <location>
        <begin position="788"/>
        <end position="813"/>
    </location>
</feature>
<dbReference type="InterPro" id="IPR053039">
    <property type="entry name" value="Polarity_Bud-Selection_Reg"/>
</dbReference>
<dbReference type="GO" id="GO:0030950">
    <property type="term" value="P:establishment or maintenance of actin cytoskeleton polarity"/>
    <property type="evidence" value="ECO:0007669"/>
    <property type="project" value="TreeGrafter"/>
</dbReference>
<dbReference type="GeneID" id="59329881"/>
<reference evidence="5 6" key="1">
    <citation type="journal article" date="2020" name="Genomics">
        <title>Complete, high-quality genomes from long-read metagenomic sequencing of two wolf lichen thalli reveals enigmatic genome architecture.</title>
        <authorList>
            <person name="McKenzie S.K."/>
            <person name="Walston R.F."/>
            <person name="Allen J.L."/>
        </authorList>
    </citation>
    <scope>NUCLEOTIDE SEQUENCE [LARGE SCALE GENOMIC DNA]</scope>
    <source>
        <strain evidence="5">WasteWater1</strain>
    </source>
</reference>
<feature type="compositionally biased region" description="Polar residues" evidence="3">
    <location>
        <begin position="1"/>
        <end position="13"/>
    </location>
</feature>
<dbReference type="PANTHER" id="PTHR47775:SF1">
    <property type="entry name" value="BUD SITE SELECTION PROTEIN 14"/>
    <property type="match status" value="1"/>
</dbReference>
<feature type="compositionally biased region" description="Basic and acidic residues" evidence="3">
    <location>
        <begin position="652"/>
        <end position="666"/>
    </location>
</feature>
<protein>
    <recommendedName>
        <fullName evidence="4">SH3 domain-containing protein</fullName>
    </recommendedName>
</protein>
<evidence type="ECO:0000256" key="1">
    <source>
        <dbReference type="ARBA" id="ARBA00022443"/>
    </source>
</evidence>
<keyword evidence="6" id="KW-1185">Reference proteome</keyword>
<evidence type="ECO:0000313" key="5">
    <source>
        <dbReference type="EMBL" id="KAF6222379.1"/>
    </source>
</evidence>
<dbReference type="Proteomes" id="UP000593566">
    <property type="component" value="Unassembled WGS sequence"/>
</dbReference>
<feature type="compositionally biased region" description="Low complexity" evidence="3">
    <location>
        <begin position="273"/>
        <end position="296"/>
    </location>
</feature>
<dbReference type="EMBL" id="JACCJB010000012">
    <property type="protein sequence ID" value="KAF6222379.1"/>
    <property type="molecule type" value="Genomic_DNA"/>
</dbReference>
<organism evidence="5 6">
    <name type="scientific">Letharia lupina</name>
    <dbReference type="NCBI Taxonomy" id="560253"/>
    <lineage>
        <taxon>Eukaryota</taxon>
        <taxon>Fungi</taxon>
        <taxon>Dikarya</taxon>
        <taxon>Ascomycota</taxon>
        <taxon>Pezizomycotina</taxon>
        <taxon>Lecanoromycetes</taxon>
        <taxon>OSLEUM clade</taxon>
        <taxon>Lecanoromycetidae</taxon>
        <taxon>Lecanorales</taxon>
        <taxon>Lecanorineae</taxon>
        <taxon>Parmeliaceae</taxon>
        <taxon>Letharia</taxon>
    </lineage>
</organism>
<evidence type="ECO:0000259" key="4">
    <source>
        <dbReference type="PROSITE" id="PS50002"/>
    </source>
</evidence>
<feature type="compositionally biased region" description="Acidic residues" evidence="3">
    <location>
        <begin position="305"/>
        <end position="314"/>
    </location>
</feature>
<feature type="compositionally biased region" description="Low complexity" evidence="3">
    <location>
        <begin position="1041"/>
        <end position="1053"/>
    </location>
</feature>
<feature type="region of interest" description="Disordered" evidence="3">
    <location>
        <begin position="1"/>
        <end position="229"/>
    </location>
</feature>
<comment type="caution">
    <text evidence="5">The sequence shown here is derived from an EMBL/GenBank/DDBJ whole genome shotgun (WGS) entry which is preliminary data.</text>
</comment>
<accession>A0A8H6FC48</accession>
<dbReference type="FunFam" id="2.30.30.40:FF:000035">
    <property type="entry name" value="SH3 domain containing protein"/>
    <property type="match status" value="1"/>
</dbReference>
<gene>
    <name evidence="5" type="ORF">HO133_001465</name>
</gene>
<feature type="region of interest" description="Disordered" evidence="3">
    <location>
        <begin position="268"/>
        <end position="315"/>
    </location>
</feature>
<dbReference type="GO" id="GO:0008104">
    <property type="term" value="P:intracellular protein localization"/>
    <property type="evidence" value="ECO:0007669"/>
    <property type="project" value="TreeGrafter"/>
</dbReference>
<dbReference type="PANTHER" id="PTHR47775">
    <property type="entry name" value="BUD SITE SELECTION PROTEIN 14"/>
    <property type="match status" value="1"/>
</dbReference>
<feature type="compositionally biased region" description="Polar residues" evidence="3">
    <location>
        <begin position="472"/>
        <end position="484"/>
    </location>
</feature>
<dbReference type="GO" id="GO:0051286">
    <property type="term" value="C:cell tip"/>
    <property type="evidence" value="ECO:0007669"/>
    <property type="project" value="TreeGrafter"/>
</dbReference>
<feature type="compositionally biased region" description="Low complexity" evidence="3">
    <location>
        <begin position="1014"/>
        <end position="1025"/>
    </location>
</feature>
<feature type="compositionally biased region" description="Polar residues" evidence="3">
    <location>
        <begin position="689"/>
        <end position="711"/>
    </location>
</feature>
<feature type="domain" description="SH3" evidence="4">
    <location>
        <begin position="336"/>
        <end position="397"/>
    </location>
</feature>
<feature type="compositionally biased region" description="Basic and acidic residues" evidence="3">
    <location>
        <begin position="183"/>
        <end position="194"/>
    </location>
</feature>
<keyword evidence="1 2" id="KW-0728">SH3 domain</keyword>
<feature type="region of interest" description="Disordered" evidence="3">
    <location>
        <begin position="591"/>
        <end position="1053"/>
    </location>
</feature>
<feature type="compositionally biased region" description="Polar residues" evidence="3">
    <location>
        <begin position="721"/>
        <end position="746"/>
    </location>
</feature>
<name>A0A8H6FC48_9LECA</name>
<dbReference type="RefSeq" id="XP_037151814.1">
    <property type="nucleotide sequence ID" value="XM_037292395.1"/>
</dbReference>
<feature type="compositionally biased region" description="Basic and acidic residues" evidence="3">
    <location>
        <begin position="39"/>
        <end position="53"/>
    </location>
</feature>
<dbReference type="SMART" id="SM00326">
    <property type="entry name" value="SH3"/>
    <property type="match status" value="1"/>
</dbReference>
<sequence length="1126" mass="124860">MADTIDLQNQSAPSAKDHTRQPARPGPLGEGPPAPHQADALKHVEQELSEQHGRSPRASQDLSGKELQLLHEDGDGYGSTDGIGQDSNNLLRNAGANGTAEEDVGDTDGDEGMDDDLMDKISSSPSIGDDGGYHLPLPWPSRVASLRSNSSPPENTPSPKPPLDDFSSSPFSETPTHFPLSFPRKDHDQTPSKDHHQKGGYTKDRETLFAVDELDAESHDRLRPLISERRDTRFQEDFEDMEDSYEVDFDPNDFNHFLLPANDPLLDNSFDDAPLSPSSTASNASTRSSSPESATSWDDKTPDTKDDDTEDISFLDDPRFIDSGWGGECLRETEDIDFEFVYALHTFVATVEGQANATKGDTMVLLDDSNSYWWLVRVVKDSSIGYLPAEHIETPLERLARLNKHRNLDLASTMLGDEEDKRAGNPLNPLKKAMKRRNAKTVQFTAPSYVEPSDVEYSSDEEEGNGEYGAQEQDSTAAQSNDQSHQVDEGVVEPLKPRSQDRDVRQNGDPLVAQSLSSGGIDQGNPPDAARTSDEIFDGGEPSQLESHRYLWLTTTDNGTAVTSRKGTVRNTDSFFKDDGVETRKINLTPSLLRDDSNGSVLKSNESKDLKTRASLDSLEKEPPPEKGKEDKKRKEKRGMLGGMFKRRDKKGKTDDKELEESKKSSNELARQALSPPSRLSPQPKESMESLTQDPQAAKATSPQQRQTGKLQKTPPAKLSPKSSYSQREATNQRPTITEQQNTFTPEPSRAPPAFSEPNGSMRMVQTEPELVPEDRGPALDFNPPVTTREEPMHLGSPRDARRGMFSPVRDEEPVQSGSPRDASRGMFLPGRNEEPFQSGSPRDASRGMFSPVRDEELIQPGSPKDIRRGMFSLVRDEESMQSDSPKDARRGMFSPIKDVLKSAPTDPKPEKVRKAKHRMHMDDFDSSSEDEEAETFSERPSYEEPDSHLAIAQDAQHGNHEPRAPTIPHAEPPREAARERLSESPIEVLPPQEHDRNPQPPQLMVDTSSQEDPSTSPVSPLSSPELIEAPNENAAREETPASTAQSSTPTWSDASLRAYLEDDSDIRDLLVVVHDKSQIKPVGRDHPVVKKLFKEENRKLGEISNRLDGLLGDYLARKQQRTAVR</sequence>
<evidence type="ECO:0000256" key="3">
    <source>
        <dbReference type="SAM" id="MobiDB-lite"/>
    </source>
</evidence>
<evidence type="ECO:0000256" key="2">
    <source>
        <dbReference type="PROSITE-ProRule" id="PRU00192"/>
    </source>
</evidence>
<feature type="compositionally biased region" description="Basic and acidic residues" evidence="3">
    <location>
        <begin position="937"/>
        <end position="948"/>
    </location>
</feature>
<feature type="compositionally biased region" description="Acidic residues" evidence="3">
    <location>
        <begin position="100"/>
        <end position="117"/>
    </location>
</feature>
<feature type="compositionally biased region" description="Basic and acidic residues" evidence="3">
    <location>
        <begin position="972"/>
        <end position="983"/>
    </location>
</feature>
<feature type="compositionally biased region" description="Basic and acidic residues" evidence="3">
    <location>
        <begin position="495"/>
        <end position="506"/>
    </location>
</feature>
<dbReference type="Gene3D" id="2.30.30.40">
    <property type="entry name" value="SH3 Domains"/>
    <property type="match status" value="1"/>
</dbReference>
<feature type="compositionally biased region" description="Basic and acidic residues" evidence="3">
    <location>
        <begin position="605"/>
        <end position="633"/>
    </location>
</feature>